<accession>D5XEU9</accession>
<protein>
    <submittedName>
        <fullName evidence="1">Cob(I)yrinic acid a,c-diamide adenosyltransferase</fullName>
        <ecNumber evidence="1">2.5.1.17</ecNumber>
    </submittedName>
</protein>
<dbReference type="KEGG" id="tjr:TherJR_1310"/>
<dbReference type="PANTHER" id="PTHR46638">
    <property type="entry name" value="CORRINOID ADENOSYLTRANSFERASE"/>
    <property type="match status" value="1"/>
</dbReference>
<evidence type="ECO:0000313" key="1">
    <source>
        <dbReference type="EMBL" id="ADG82170.1"/>
    </source>
</evidence>
<dbReference type="STRING" id="635013.TherJR_1310"/>
<reference evidence="1 2" key="1">
    <citation type="submission" date="2010-05" db="EMBL/GenBank/DDBJ databases">
        <title>Complete sequence of Thermincola sp. JR.</title>
        <authorList>
            <consortium name="US DOE Joint Genome Institute"/>
            <person name="Lucas S."/>
            <person name="Copeland A."/>
            <person name="Lapidus A."/>
            <person name="Cheng J.-F."/>
            <person name="Bruce D."/>
            <person name="Goodwin L."/>
            <person name="Pitluck S."/>
            <person name="Chertkov O."/>
            <person name="Detter J.C."/>
            <person name="Han C."/>
            <person name="Tapia R."/>
            <person name="Land M."/>
            <person name="Hauser L."/>
            <person name="Kyrpides N."/>
            <person name="Mikhailova N."/>
            <person name="Hazen T.C."/>
            <person name="Woyke T."/>
        </authorList>
    </citation>
    <scope>NUCLEOTIDE SEQUENCE [LARGE SCALE GENOMIC DNA]</scope>
    <source>
        <strain evidence="1 2">JR</strain>
    </source>
</reference>
<dbReference type="PANTHER" id="PTHR46638:SF1">
    <property type="entry name" value="CORRINOID ADENOSYLTRANSFERASE"/>
    <property type="match status" value="1"/>
</dbReference>
<dbReference type="OrthoDB" id="9810309at2"/>
<dbReference type="PIRSF" id="PIRSF015617">
    <property type="entry name" value="Adensltrnsf_CobA"/>
    <property type="match status" value="1"/>
</dbReference>
<dbReference type="GO" id="GO:0009236">
    <property type="term" value="P:cobalamin biosynthetic process"/>
    <property type="evidence" value="ECO:0007669"/>
    <property type="project" value="InterPro"/>
</dbReference>
<keyword evidence="2" id="KW-1185">Reference proteome</keyword>
<dbReference type="EMBL" id="CP002028">
    <property type="protein sequence ID" value="ADG82170.1"/>
    <property type="molecule type" value="Genomic_DNA"/>
</dbReference>
<dbReference type="EC" id="2.5.1.17" evidence="1"/>
<dbReference type="InterPro" id="IPR003724">
    <property type="entry name" value="CblAdoTrfase_CobA"/>
</dbReference>
<dbReference type="CDD" id="cd00561">
    <property type="entry name" value="CobA_ACA"/>
    <property type="match status" value="1"/>
</dbReference>
<organism evidence="1 2">
    <name type="scientific">Thermincola potens (strain JR)</name>
    <dbReference type="NCBI Taxonomy" id="635013"/>
    <lineage>
        <taxon>Bacteria</taxon>
        <taxon>Bacillati</taxon>
        <taxon>Bacillota</taxon>
        <taxon>Clostridia</taxon>
        <taxon>Eubacteriales</taxon>
        <taxon>Thermincolaceae</taxon>
        <taxon>Thermincola</taxon>
    </lineage>
</organism>
<gene>
    <name evidence="1" type="ordered locus">TherJR_1310</name>
</gene>
<dbReference type="Proteomes" id="UP000002377">
    <property type="component" value="Chromosome"/>
</dbReference>
<dbReference type="Pfam" id="PF02572">
    <property type="entry name" value="CobA_CobO_BtuR"/>
    <property type="match status" value="1"/>
</dbReference>
<dbReference type="RefSeq" id="WP_013120188.1">
    <property type="nucleotide sequence ID" value="NC_014152.1"/>
</dbReference>
<name>D5XEU9_THEPJ</name>
<dbReference type="GO" id="GO:0005524">
    <property type="term" value="F:ATP binding"/>
    <property type="evidence" value="ECO:0007669"/>
    <property type="project" value="InterPro"/>
</dbReference>
<sequence length="197" mass="21959">MTDNNELGLVQVYAGNGKGKTTAALGLAFRAVGHGYRVCIIQFLKGSNYAGELSTCAKLFPYVQIYQFGIGCKYSALIRQGMEKCRGCGECFIKSRGPSREDRELAQKALQFTWEVMQKEECHLLILDEIGNALRYNLVSEDQVLELIEKKPAHMELVLTGRGIPEKIIDAADLVTEMKAIKHPINKGVTSRRGIEY</sequence>
<proteinExistence type="predicted"/>
<dbReference type="AlphaFoldDB" id="D5XEU9"/>
<dbReference type="HOGENOM" id="CLU_088595_2_0_9"/>
<dbReference type="GO" id="GO:0008817">
    <property type="term" value="F:corrinoid adenosyltransferase activity"/>
    <property type="evidence" value="ECO:0007669"/>
    <property type="project" value="UniProtKB-EC"/>
</dbReference>
<dbReference type="Gene3D" id="3.40.50.300">
    <property type="entry name" value="P-loop containing nucleotide triphosphate hydrolases"/>
    <property type="match status" value="1"/>
</dbReference>
<dbReference type="SUPFAM" id="SSF52540">
    <property type="entry name" value="P-loop containing nucleoside triphosphate hydrolases"/>
    <property type="match status" value="1"/>
</dbReference>
<dbReference type="InterPro" id="IPR027417">
    <property type="entry name" value="P-loop_NTPase"/>
</dbReference>
<keyword evidence="1" id="KW-0808">Transferase</keyword>
<evidence type="ECO:0000313" key="2">
    <source>
        <dbReference type="Proteomes" id="UP000002377"/>
    </source>
</evidence>
<dbReference type="eggNOG" id="COG2109">
    <property type="taxonomic scope" value="Bacteria"/>
</dbReference>